<reference evidence="2" key="1">
    <citation type="submission" date="2022-11" db="UniProtKB">
        <authorList>
            <consortium name="WormBaseParasite"/>
        </authorList>
    </citation>
    <scope>IDENTIFICATION</scope>
</reference>
<evidence type="ECO:0000313" key="1">
    <source>
        <dbReference type="Proteomes" id="UP000887574"/>
    </source>
</evidence>
<dbReference type="Proteomes" id="UP000887574">
    <property type="component" value="Unplaced"/>
</dbReference>
<keyword evidence="1" id="KW-1185">Reference proteome</keyword>
<dbReference type="AlphaFoldDB" id="A0A915DKK7"/>
<sequence length="324" mass="37048">MWVAIRDDKISWEGTGNGAAHFCSGPKERSEVEGNQLRRSVIAEIATRSVEKTCSAVAKLEQKILDKAGNDQGKVIHQKIQLYYQEQAQCSGIRIGRVLPNEPNSLYSEISERLQDLQANLTQFSDDGFTEEQYAEVMSKYLSESEKGKNASLEEVEIVDEDESWQVDIRKLEPFVSDKNDEDKLKSFWEPNKVREGEPITLYSPIKKLRLNCEPNNPEKFLMIKGIKTAFTGSFSIAQHVYGSQHQHLEVQKNIMDKLLVCQDEQWASPLFGTADEIIHYVALHRKPGEWGGQKSWQEQQIALQSQFLLYKPELSTKFAYLET</sequence>
<dbReference type="CDD" id="cd22744">
    <property type="entry name" value="OTU"/>
    <property type="match status" value="1"/>
</dbReference>
<proteinExistence type="predicted"/>
<accession>A0A915DKK7</accession>
<protein>
    <submittedName>
        <fullName evidence="2">Uncharacterized protein</fullName>
    </submittedName>
</protein>
<organism evidence="1 2">
    <name type="scientific">Ditylenchus dipsaci</name>
    <dbReference type="NCBI Taxonomy" id="166011"/>
    <lineage>
        <taxon>Eukaryota</taxon>
        <taxon>Metazoa</taxon>
        <taxon>Ecdysozoa</taxon>
        <taxon>Nematoda</taxon>
        <taxon>Chromadorea</taxon>
        <taxon>Rhabditida</taxon>
        <taxon>Tylenchina</taxon>
        <taxon>Tylenchomorpha</taxon>
        <taxon>Sphaerularioidea</taxon>
        <taxon>Anguinidae</taxon>
        <taxon>Anguininae</taxon>
        <taxon>Ditylenchus</taxon>
    </lineage>
</organism>
<name>A0A915DKK7_9BILA</name>
<evidence type="ECO:0000313" key="2">
    <source>
        <dbReference type="WBParaSite" id="jg20979"/>
    </source>
</evidence>
<dbReference type="WBParaSite" id="jg20979">
    <property type="protein sequence ID" value="jg20979"/>
    <property type="gene ID" value="jg20979"/>
</dbReference>